<dbReference type="AlphaFoldDB" id="A0AAW0ACS0"/>
<dbReference type="Proteomes" id="UP001362999">
    <property type="component" value="Unassembled WGS sequence"/>
</dbReference>
<evidence type="ECO:0000256" key="1">
    <source>
        <dbReference type="SAM" id="MobiDB-lite"/>
    </source>
</evidence>
<evidence type="ECO:0000313" key="3">
    <source>
        <dbReference type="Proteomes" id="UP001362999"/>
    </source>
</evidence>
<comment type="caution">
    <text evidence="2">The sequence shown here is derived from an EMBL/GenBank/DDBJ whole genome shotgun (WGS) entry which is preliminary data.</text>
</comment>
<dbReference type="EMBL" id="JAWWNJ010000076">
    <property type="protein sequence ID" value="KAK7006320.1"/>
    <property type="molecule type" value="Genomic_DNA"/>
</dbReference>
<sequence length="179" mass="19993">MKRALRCEFSAPPPSTTYHLRTTPPCHRTVFVAASIDVHTRARPPPCGYHSATPRLLRDCPKDPSPWGQASTTATPEDHTSTIPEDGLESRGKGNEGMPKVYEKEAVKERYAKSRPASPPHAAKLNTTLVLVARVSCFLYHTRPQLPSHRRILPFLQYTFHHDTFTTPALVSPSPPQHQ</sequence>
<keyword evidence="3" id="KW-1185">Reference proteome</keyword>
<organism evidence="2 3">
    <name type="scientific">Favolaschia claudopus</name>
    <dbReference type="NCBI Taxonomy" id="2862362"/>
    <lineage>
        <taxon>Eukaryota</taxon>
        <taxon>Fungi</taxon>
        <taxon>Dikarya</taxon>
        <taxon>Basidiomycota</taxon>
        <taxon>Agaricomycotina</taxon>
        <taxon>Agaricomycetes</taxon>
        <taxon>Agaricomycetidae</taxon>
        <taxon>Agaricales</taxon>
        <taxon>Marasmiineae</taxon>
        <taxon>Mycenaceae</taxon>
        <taxon>Favolaschia</taxon>
    </lineage>
</organism>
<gene>
    <name evidence="2" type="ORF">R3P38DRAFT_3282654</name>
</gene>
<protein>
    <submittedName>
        <fullName evidence="2">Uncharacterized protein</fullName>
    </submittedName>
</protein>
<name>A0AAW0ACS0_9AGAR</name>
<feature type="region of interest" description="Disordered" evidence="1">
    <location>
        <begin position="59"/>
        <end position="99"/>
    </location>
</feature>
<reference evidence="2 3" key="1">
    <citation type="journal article" date="2024" name="J Genomics">
        <title>Draft genome sequencing and assembly of Favolaschia claudopus CIRM-BRFM 2984 isolated from oak limbs.</title>
        <authorList>
            <person name="Navarro D."/>
            <person name="Drula E."/>
            <person name="Chaduli D."/>
            <person name="Cazenave R."/>
            <person name="Ahrendt S."/>
            <person name="Wang J."/>
            <person name="Lipzen A."/>
            <person name="Daum C."/>
            <person name="Barry K."/>
            <person name="Grigoriev I.V."/>
            <person name="Favel A."/>
            <person name="Rosso M.N."/>
            <person name="Martin F."/>
        </authorList>
    </citation>
    <scope>NUCLEOTIDE SEQUENCE [LARGE SCALE GENOMIC DNA]</scope>
    <source>
        <strain evidence="2 3">CIRM-BRFM 2984</strain>
    </source>
</reference>
<proteinExistence type="predicted"/>
<evidence type="ECO:0000313" key="2">
    <source>
        <dbReference type="EMBL" id="KAK7006320.1"/>
    </source>
</evidence>
<accession>A0AAW0ACS0</accession>